<dbReference type="AlphaFoldDB" id="A0A8H7W5I5"/>
<feature type="non-terminal residue" evidence="2">
    <location>
        <position position="1"/>
    </location>
</feature>
<feature type="region of interest" description="Disordered" evidence="1">
    <location>
        <begin position="1"/>
        <end position="21"/>
    </location>
</feature>
<evidence type="ECO:0000313" key="3">
    <source>
        <dbReference type="Proteomes" id="UP000664132"/>
    </source>
</evidence>
<organism evidence="2 3">
    <name type="scientific">Cadophora malorum</name>
    <dbReference type="NCBI Taxonomy" id="108018"/>
    <lineage>
        <taxon>Eukaryota</taxon>
        <taxon>Fungi</taxon>
        <taxon>Dikarya</taxon>
        <taxon>Ascomycota</taxon>
        <taxon>Pezizomycotina</taxon>
        <taxon>Leotiomycetes</taxon>
        <taxon>Helotiales</taxon>
        <taxon>Ploettnerulaceae</taxon>
        <taxon>Cadophora</taxon>
    </lineage>
</organism>
<protein>
    <submittedName>
        <fullName evidence="2">Uncharacterized protein</fullName>
    </submittedName>
</protein>
<accession>A0A8H7W5I5</accession>
<evidence type="ECO:0000256" key="1">
    <source>
        <dbReference type="SAM" id="MobiDB-lite"/>
    </source>
</evidence>
<sequence length="238" mass="27505">MHNPIRNRPMRKMRVLPTPHNSHLANTSIKEALGHCENWLDLEFDIGVPPVESPGLRKLKSWRGDLIFDIETEESAGINMADVRDIVDFLSVCQAHSQVGRGEMAARAQKLKIVVADNHDRNENSAEAMPTFEQHDWPLDHPALQRWRPQLRSSFRGQNPGRLTRDESTKFDVFPPLEKVLQKLRLPILTGEIKSLKTSSSDIARHHRVYLRKNYHDIDTDHVRIYMDFFTKAGRMMT</sequence>
<gene>
    <name evidence="2" type="ORF">IFR04_013730</name>
</gene>
<evidence type="ECO:0000313" key="2">
    <source>
        <dbReference type="EMBL" id="KAG4413113.1"/>
    </source>
</evidence>
<dbReference type="EMBL" id="JAFJYH010000332">
    <property type="protein sequence ID" value="KAG4413113.1"/>
    <property type="molecule type" value="Genomic_DNA"/>
</dbReference>
<dbReference type="Proteomes" id="UP000664132">
    <property type="component" value="Unassembled WGS sequence"/>
</dbReference>
<reference evidence="2" key="1">
    <citation type="submission" date="2021-02" db="EMBL/GenBank/DDBJ databases">
        <title>Genome sequence Cadophora malorum strain M34.</title>
        <authorList>
            <person name="Stefanovic E."/>
            <person name="Vu D."/>
            <person name="Scully C."/>
            <person name="Dijksterhuis J."/>
            <person name="Roader J."/>
            <person name="Houbraken J."/>
        </authorList>
    </citation>
    <scope>NUCLEOTIDE SEQUENCE</scope>
    <source>
        <strain evidence="2">M34</strain>
    </source>
</reference>
<keyword evidence="3" id="KW-1185">Reference proteome</keyword>
<name>A0A8H7W5I5_9HELO</name>
<comment type="caution">
    <text evidence="2">The sequence shown here is derived from an EMBL/GenBank/DDBJ whole genome shotgun (WGS) entry which is preliminary data.</text>
</comment>
<dbReference type="OrthoDB" id="3593714at2759"/>
<proteinExistence type="predicted"/>